<gene>
    <name evidence="9" type="ORF">BZ3500_MVSOF-1268-A1-R1_CHR2-1G04551</name>
</gene>
<dbReference type="Gene3D" id="3.90.470.20">
    <property type="entry name" value="4'-phosphopantetheinyl transferase domain"/>
    <property type="match status" value="1"/>
</dbReference>
<dbReference type="AlphaFoldDB" id="A0A2X0L020"/>
<dbReference type="InterPro" id="IPR008278">
    <property type="entry name" value="4-PPantetheinyl_Trfase_dom"/>
</dbReference>
<accession>A0A2X0L020</accession>
<dbReference type="GO" id="GO:0006633">
    <property type="term" value="P:fatty acid biosynthetic process"/>
    <property type="evidence" value="ECO:0007669"/>
    <property type="project" value="UniProtKB-KW"/>
</dbReference>
<dbReference type="EMBL" id="FMWP01000012">
    <property type="protein sequence ID" value="SCZ88655.1"/>
    <property type="molecule type" value="Genomic_DNA"/>
</dbReference>
<dbReference type="Proteomes" id="UP000249723">
    <property type="component" value="Unassembled WGS sequence"/>
</dbReference>
<dbReference type="NCBIfam" id="TIGR00556">
    <property type="entry name" value="pantethn_trn"/>
    <property type="match status" value="1"/>
</dbReference>
<dbReference type="OrthoDB" id="15433at2759"/>
<evidence type="ECO:0000256" key="2">
    <source>
        <dbReference type="ARBA" id="ARBA00022679"/>
    </source>
</evidence>
<protein>
    <submittedName>
        <fullName evidence="9">BZ3500_MvSof-1268-A1-R1_Chr2-1g04551 protein</fullName>
    </submittedName>
</protein>
<evidence type="ECO:0000259" key="8">
    <source>
        <dbReference type="Pfam" id="PF01648"/>
    </source>
</evidence>
<keyword evidence="2" id="KW-0808">Transferase</keyword>
<dbReference type="InterPro" id="IPR037143">
    <property type="entry name" value="4-PPantetheinyl_Trfase_dom_sf"/>
</dbReference>
<dbReference type="InterPro" id="IPR004568">
    <property type="entry name" value="Ppantetheine-prot_Trfase_dom"/>
</dbReference>
<evidence type="ECO:0000256" key="6">
    <source>
        <dbReference type="ARBA" id="ARBA00023098"/>
    </source>
</evidence>
<evidence type="ECO:0000256" key="5">
    <source>
        <dbReference type="ARBA" id="ARBA00022842"/>
    </source>
</evidence>
<keyword evidence="10" id="KW-1185">Reference proteome</keyword>
<name>A0A2X0L020_9BASI</name>
<proteinExistence type="inferred from homology"/>
<dbReference type="GO" id="GO:0008897">
    <property type="term" value="F:holo-[acyl-carrier-protein] synthase activity"/>
    <property type="evidence" value="ECO:0007669"/>
    <property type="project" value="InterPro"/>
</dbReference>
<keyword evidence="5" id="KW-0460">Magnesium</keyword>
<evidence type="ECO:0000256" key="7">
    <source>
        <dbReference type="ARBA" id="ARBA00023160"/>
    </source>
</evidence>
<keyword evidence="7" id="KW-0275">Fatty acid biosynthesis</keyword>
<keyword evidence="1" id="KW-0444">Lipid biosynthesis</keyword>
<sequence length="170" mass="18670">MILGIGVDLLHLPRLSSLIKRRGAERFARRILTPLELEQWRKTDKDELQPRGAELSKGDPGTTFLAVRVGAALLWAAKEATYKALYSSRRVTSWQNVQVEKLHGSRPSLKLLDGKSSSSLMCEEALANSSSYAVGETSSSSSTPRLHLSISHDGEYVVAYVVAEERSKSG</sequence>
<reference evidence="10" key="1">
    <citation type="submission" date="2016-10" db="EMBL/GenBank/DDBJ databases">
        <authorList>
            <person name="Jeantristanb JTB J.-T."/>
            <person name="Ricardo R."/>
        </authorList>
    </citation>
    <scope>NUCLEOTIDE SEQUENCE [LARGE SCALE GENOMIC DNA]</scope>
</reference>
<feature type="domain" description="4'-phosphopantetheinyl transferase" evidence="8">
    <location>
        <begin position="4"/>
        <end position="130"/>
    </location>
</feature>
<dbReference type="InterPro" id="IPR002582">
    <property type="entry name" value="ACPS"/>
</dbReference>
<keyword evidence="3" id="KW-0479">Metal-binding</keyword>
<dbReference type="SUPFAM" id="SSF56214">
    <property type="entry name" value="4'-phosphopantetheinyl transferase"/>
    <property type="match status" value="1"/>
</dbReference>
<evidence type="ECO:0000313" key="10">
    <source>
        <dbReference type="Proteomes" id="UP000249723"/>
    </source>
</evidence>
<evidence type="ECO:0000313" key="9">
    <source>
        <dbReference type="EMBL" id="SCZ88655.1"/>
    </source>
</evidence>
<dbReference type="Pfam" id="PF01648">
    <property type="entry name" value="ACPS"/>
    <property type="match status" value="1"/>
</dbReference>
<dbReference type="HAMAP" id="MF_00101">
    <property type="entry name" value="AcpS"/>
    <property type="match status" value="1"/>
</dbReference>
<organism evidence="9 10">
    <name type="scientific">Microbotryum saponariae</name>
    <dbReference type="NCBI Taxonomy" id="289078"/>
    <lineage>
        <taxon>Eukaryota</taxon>
        <taxon>Fungi</taxon>
        <taxon>Dikarya</taxon>
        <taxon>Basidiomycota</taxon>
        <taxon>Pucciniomycotina</taxon>
        <taxon>Microbotryomycetes</taxon>
        <taxon>Microbotryales</taxon>
        <taxon>Microbotryaceae</taxon>
        <taxon>Microbotryum</taxon>
    </lineage>
</organism>
<keyword evidence="4" id="KW-0276">Fatty acid metabolism</keyword>
<dbReference type="GO" id="GO:0000287">
    <property type="term" value="F:magnesium ion binding"/>
    <property type="evidence" value="ECO:0007669"/>
    <property type="project" value="InterPro"/>
</dbReference>
<evidence type="ECO:0000256" key="1">
    <source>
        <dbReference type="ARBA" id="ARBA00022516"/>
    </source>
</evidence>
<keyword evidence="6" id="KW-0443">Lipid metabolism</keyword>
<evidence type="ECO:0000256" key="3">
    <source>
        <dbReference type="ARBA" id="ARBA00022723"/>
    </source>
</evidence>
<dbReference type="STRING" id="289078.A0A2X0L020"/>
<evidence type="ECO:0000256" key="4">
    <source>
        <dbReference type="ARBA" id="ARBA00022832"/>
    </source>
</evidence>